<name>A0ABR9UGJ3_9CYAN</name>
<comment type="caution">
    <text evidence="1">The sequence shown here is derived from an EMBL/GenBank/DDBJ whole genome shotgun (WGS) entry which is preliminary data.</text>
</comment>
<dbReference type="EMBL" id="JADEWU010000051">
    <property type="protein sequence ID" value="MBE9145256.1"/>
    <property type="molecule type" value="Genomic_DNA"/>
</dbReference>
<protein>
    <submittedName>
        <fullName evidence="1">Uncharacterized protein</fullName>
    </submittedName>
</protein>
<evidence type="ECO:0000313" key="1">
    <source>
        <dbReference type="EMBL" id="MBE9145256.1"/>
    </source>
</evidence>
<organism evidence="1 2">
    <name type="scientific">Planktothrix mougeotii LEGE 06226</name>
    <dbReference type="NCBI Taxonomy" id="1828728"/>
    <lineage>
        <taxon>Bacteria</taxon>
        <taxon>Bacillati</taxon>
        <taxon>Cyanobacteriota</taxon>
        <taxon>Cyanophyceae</taxon>
        <taxon>Oscillatoriophycideae</taxon>
        <taxon>Oscillatoriales</taxon>
        <taxon>Microcoleaceae</taxon>
        <taxon>Planktothrix</taxon>
    </lineage>
</organism>
<sequence>MLATVNFDVSSIFSDDVIVNYTGGVTDTTQTAIDNSGYAAVTQSFAVYTNPTSGNGLPDDGLFSANSYHPAIQLGYNNNNNGNNALMIVGATGSLMN</sequence>
<keyword evidence="2" id="KW-1185">Reference proteome</keyword>
<reference evidence="1 2" key="1">
    <citation type="submission" date="2020-10" db="EMBL/GenBank/DDBJ databases">
        <authorList>
            <person name="Castelo-Branco R."/>
            <person name="Eusebio N."/>
            <person name="Adriana R."/>
            <person name="Vieira A."/>
            <person name="Brugerolle De Fraissinette N."/>
            <person name="Rezende De Castro R."/>
            <person name="Schneider M.P."/>
            <person name="Vasconcelos V."/>
            <person name="Leao P.N."/>
        </authorList>
    </citation>
    <scope>NUCLEOTIDE SEQUENCE [LARGE SCALE GENOMIC DNA]</scope>
    <source>
        <strain evidence="1 2">LEGE 06226</strain>
    </source>
</reference>
<accession>A0ABR9UGJ3</accession>
<evidence type="ECO:0000313" key="2">
    <source>
        <dbReference type="Proteomes" id="UP000640725"/>
    </source>
</evidence>
<proteinExistence type="predicted"/>
<gene>
    <name evidence="1" type="ORF">IQ236_18835</name>
</gene>
<dbReference type="Proteomes" id="UP000640725">
    <property type="component" value="Unassembled WGS sequence"/>
</dbReference>
<dbReference type="RefSeq" id="WP_193870720.1">
    <property type="nucleotide sequence ID" value="NZ_JADEWU010000051.1"/>
</dbReference>